<dbReference type="PROSITE" id="PS00389">
    <property type="entry name" value="ATPASE_DELTA"/>
    <property type="match status" value="1"/>
</dbReference>
<comment type="function">
    <text evidence="7">This protein is part of the stalk that links CF(0) to CF(1). It either transmits conformational changes from CF(0) to CF(1) or is implicated in proton conduction.</text>
</comment>
<dbReference type="SUPFAM" id="SSF47928">
    <property type="entry name" value="N-terminal domain of the delta subunit of the F1F0-ATP synthase"/>
    <property type="match status" value="1"/>
</dbReference>
<dbReference type="PRINTS" id="PR00125">
    <property type="entry name" value="ATPASEDELTA"/>
</dbReference>
<gene>
    <name evidence="7" type="primary">atpH</name>
    <name evidence="8" type="ORF">SAMN05660337_0864</name>
</gene>
<dbReference type="GO" id="GO:0005886">
    <property type="term" value="C:plasma membrane"/>
    <property type="evidence" value="ECO:0007669"/>
    <property type="project" value="UniProtKB-SubCell"/>
</dbReference>
<keyword evidence="3 7" id="KW-0375">Hydrogen ion transport</keyword>
<evidence type="ECO:0000256" key="7">
    <source>
        <dbReference type="HAMAP-Rule" id="MF_01416"/>
    </source>
</evidence>
<evidence type="ECO:0000256" key="3">
    <source>
        <dbReference type="ARBA" id="ARBA00022781"/>
    </source>
</evidence>
<dbReference type="Pfam" id="PF00213">
    <property type="entry name" value="OSCP"/>
    <property type="match status" value="1"/>
</dbReference>
<keyword evidence="7" id="KW-0139">CF(1)</keyword>
<dbReference type="NCBIfam" id="TIGR01145">
    <property type="entry name" value="ATP_synt_delta"/>
    <property type="match status" value="1"/>
</dbReference>
<proteinExistence type="inferred from homology"/>
<dbReference type="InterPro" id="IPR026015">
    <property type="entry name" value="ATP_synth_OSCP/delta_N_sf"/>
</dbReference>
<evidence type="ECO:0000313" key="9">
    <source>
        <dbReference type="Proteomes" id="UP000199053"/>
    </source>
</evidence>
<dbReference type="GO" id="GO:0045259">
    <property type="term" value="C:proton-transporting ATP synthase complex"/>
    <property type="evidence" value="ECO:0007669"/>
    <property type="project" value="UniProtKB-KW"/>
</dbReference>
<organism evidence="8 9">
    <name type="scientific">Maridesulfovibrio ferrireducens</name>
    <dbReference type="NCBI Taxonomy" id="246191"/>
    <lineage>
        <taxon>Bacteria</taxon>
        <taxon>Pseudomonadati</taxon>
        <taxon>Thermodesulfobacteriota</taxon>
        <taxon>Desulfovibrionia</taxon>
        <taxon>Desulfovibrionales</taxon>
        <taxon>Desulfovibrionaceae</taxon>
        <taxon>Maridesulfovibrio</taxon>
    </lineage>
</organism>
<protein>
    <recommendedName>
        <fullName evidence="7">ATP synthase subunit delta</fullName>
    </recommendedName>
    <alternativeName>
        <fullName evidence="7">ATP synthase F(1) sector subunit delta</fullName>
    </alternativeName>
    <alternativeName>
        <fullName evidence="7">F-type ATPase subunit delta</fullName>
        <shortName evidence="7">F-ATPase subunit delta</shortName>
    </alternativeName>
</protein>
<dbReference type="InterPro" id="IPR020781">
    <property type="entry name" value="ATPase_OSCP/d_CS"/>
</dbReference>
<keyword evidence="5 7" id="KW-0472">Membrane</keyword>
<dbReference type="AlphaFoldDB" id="A0A1G9D0P4"/>
<dbReference type="RefSeq" id="WP_092158545.1">
    <property type="nucleotide sequence ID" value="NZ_FNGA01000001.1"/>
</dbReference>
<keyword evidence="6 7" id="KW-0066">ATP synthesis</keyword>
<evidence type="ECO:0000313" key="8">
    <source>
        <dbReference type="EMBL" id="SDK57492.1"/>
    </source>
</evidence>
<dbReference type="GO" id="GO:0046933">
    <property type="term" value="F:proton-transporting ATP synthase activity, rotational mechanism"/>
    <property type="evidence" value="ECO:0007669"/>
    <property type="project" value="UniProtKB-UniRule"/>
</dbReference>
<dbReference type="HAMAP" id="MF_01416">
    <property type="entry name" value="ATP_synth_delta_bact"/>
    <property type="match status" value="1"/>
</dbReference>
<evidence type="ECO:0000256" key="1">
    <source>
        <dbReference type="ARBA" id="ARBA00004370"/>
    </source>
</evidence>
<keyword evidence="2 7" id="KW-0813">Transport</keyword>
<dbReference type="OrthoDB" id="9802471at2"/>
<dbReference type="PANTHER" id="PTHR11910">
    <property type="entry name" value="ATP SYNTHASE DELTA CHAIN"/>
    <property type="match status" value="1"/>
</dbReference>
<dbReference type="STRING" id="246191.SAMN05660337_0864"/>
<keyword evidence="7" id="KW-1003">Cell membrane</keyword>
<comment type="similarity">
    <text evidence="7">Belongs to the ATPase delta chain family.</text>
</comment>
<dbReference type="InterPro" id="IPR000711">
    <property type="entry name" value="ATPase_OSCP/dsu"/>
</dbReference>
<keyword evidence="4 7" id="KW-0406">Ion transport</keyword>
<dbReference type="EMBL" id="FNGA01000001">
    <property type="protein sequence ID" value="SDK57492.1"/>
    <property type="molecule type" value="Genomic_DNA"/>
</dbReference>
<comment type="function">
    <text evidence="7">F(1)F(0) ATP synthase produces ATP from ADP in the presence of a proton or sodium gradient. F-type ATPases consist of two structural domains, F(1) containing the extramembraneous catalytic core and F(0) containing the membrane proton channel, linked together by a central stalk and a peripheral stalk. During catalysis, ATP synthesis in the catalytic domain of F(1) is coupled via a rotary mechanism of the central stalk subunits to proton translocation.</text>
</comment>
<evidence type="ECO:0000256" key="2">
    <source>
        <dbReference type="ARBA" id="ARBA00022448"/>
    </source>
</evidence>
<evidence type="ECO:0000256" key="5">
    <source>
        <dbReference type="ARBA" id="ARBA00023136"/>
    </source>
</evidence>
<evidence type="ECO:0000256" key="4">
    <source>
        <dbReference type="ARBA" id="ARBA00023065"/>
    </source>
</evidence>
<reference evidence="9" key="1">
    <citation type="submission" date="2016-10" db="EMBL/GenBank/DDBJ databases">
        <authorList>
            <person name="Varghese N."/>
            <person name="Submissions S."/>
        </authorList>
    </citation>
    <scope>NUCLEOTIDE SEQUENCE [LARGE SCALE GENOMIC DNA]</scope>
    <source>
        <strain evidence="9">DSM 16995</strain>
    </source>
</reference>
<dbReference type="Proteomes" id="UP000199053">
    <property type="component" value="Unassembled WGS sequence"/>
</dbReference>
<dbReference type="Gene3D" id="1.10.520.20">
    <property type="entry name" value="N-terminal domain of the delta subunit of the F1F0-ATP synthase"/>
    <property type="match status" value="1"/>
</dbReference>
<evidence type="ECO:0000256" key="6">
    <source>
        <dbReference type="ARBA" id="ARBA00023310"/>
    </source>
</evidence>
<comment type="subcellular location">
    <subcellularLocation>
        <location evidence="7">Cell membrane</location>
        <topology evidence="7">Peripheral membrane protein</topology>
    </subcellularLocation>
    <subcellularLocation>
        <location evidence="1">Membrane</location>
    </subcellularLocation>
</comment>
<keyword evidence="9" id="KW-1185">Reference proteome</keyword>
<sequence length="183" mass="20179">MTGNIVSRRYAKALFSVGQKQGEADLAAYGKALTELSQILEDSPEALRLFQNPVFSAEEKKSVLDKLLEKTSAGPVVKNFCNLLADKGRLDCLPEIASDYSGMLDAIQGVVRGKLVTAIKLTQKRQVEIKERLEDQLKSKLELEFAMNNDILGGVVLQVGDKVLDASIRAQLQMMKEQIKRGV</sequence>
<accession>A0A1G9D0P4</accession>
<dbReference type="NCBIfam" id="NF004402">
    <property type="entry name" value="PRK05758.2-2"/>
    <property type="match status" value="1"/>
</dbReference>
<name>A0A1G9D0P4_9BACT</name>